<dbReference type="KEGG" id="mcaa:R3L15_10190"/>
<gene>
    <name evidence="2" type="ORF">R3L15_10190</name>
    <name evidence="1" type="ORF">R3L16_11395</name>
</gene>
<evidence type="ECO:0000313" key="2">
    <source>
        <dbReference type="EMBL" id="WXA12489.1"/>
    </source>
</evidence>
<dbReference type="EMBL" id="CP136924">
    <property type="protein sequence ID" value="WXA02349.1"/>
    <property type="molecule type" value="Genomic_DNA"/>
</dbReference>
<dbReference type="RefSeq" id="WP_338731503.1">
    <property type="nucleotide sequence ID" value="NZ_CP136924.1"/>
</dbReference>
<organism evidence="1 3">
    <name type="scientific">Mangrovimonas cancribranchiae</name>
    <dbReference type="NCBI Taxonomy" id="3080055"/>
    <lineage>
        <taxon>Bacteria</taxon>
        <taxon>Pseudomonadati</taxon>
        <taxon>Bacteroidota</taxon>
        <taxon>Flavobacteriia</taxon>
        <taxon>Flavobacteriales</taxon>
        <taxon>Flavobacteriaceae</taxon>
        <taxon>Mangrovimonas</taxon>
    </lineage>
</organism>
<keyword evidence="3" id="KW-1185">Reference proteome</keyword>
<dbReference type="AlphaFoldDB" id="A0AAU6NYT1"/>
<dbReference type="Proteomes" id="UP001368318">
    <property type="component" value="Chromosome"/>
</dbReference>
<accession>A0AAU6NYT1</accession>
<evidence type="ECO:0000313" key="3">
    <source>
        <dbReference type="Proteomes" id="UP001368318"/>
    </source>
</evidence>
<sequence>MGLLGEYEYDITKISEITNIVLFGGNGSESPESVRIGREIIKTISEEDARMRLLIQETSEFLEKSMYDLNNIENEDNDSNKN</sequence>
<name>A0AAU6NYT1_9FLAO</name>
<dbReference type="EMBL" id="CP136925">
    <property type="protein sequence ID" value="WXA12489.1"/>
    <property type="molecule type" value="Genomic_DNA"/>
</dbReference>
<reference evidence="1 3" key="1">
    <citation type="submission" date="2023-10" db="EMBL/GenBank/DDBJ databases">
        <title>Culture-based analysis of two novel bacteria associated with mangrove crab gills.</title>
        <authorList>
            <person name="Yang X."/>
            <person name="Garuglieri E."/>
            <person name="Van Goethem M.W."/>
            <person name="Fusi M."/>
            <person name="Marasco R."/>
            <person name="Daffonchio D.G."/>
        </authorList>
    </citation>
    <scope>NUCLEOTIDE SEQUENCE [LARGE SCALE GENOMIC DNA]</scope>
    <source>
        <strain evidence="2">UG2-1</strain>
        <strain evidence="1">UG2-2</strain>
        <strain evidence="3">UG2_2</strain>
    </source>
</reference>
<evidence type="ECO:0000313" key="1">
    <source>
        <dbReference type="EMBL" id="WXA02349.1"/>
    </source>
</evidence>
<protein>
    <submittedName>
        <fullName evidence="1">Uncharacterized protein</fullName>
    </submittedName>
</protein>
<proteinExistence type="predicted"/>